<evidence type="ECO:0000259" key="3">
    <source>
        <dbReference type="PROSITE" id="PS51762"/>
    </source>
</evidence>
<dbReference type="PANTHER" id="PTHR10963:SF60">
    <property type="entry name" value="GRAM-NEGATIVE BACTERIA-BINDING PROTEIN 1-RELATED"/>
    <property type="match status" value="1"/>
</dbReference>
<feature type="domain" description="GH16" evidence="3">
    <location>
        <begin position="235"/>
        <end position="512"/>
    </location>
</feature>
<proteinExistence type="predicted"/>
<dbReference type="InterPro" id="IPR013320">
    <property type="entry name" value="ConA-like_dom_sf"/>
</dbReference>
<accession>A0A4Q8AHZ4</accession>
<reference evidence="4 5" key="1">
    <citation type="submission" date="2019-02" db="EMBL/GenBank/DDBJ databases">
        <title>Sequencing the genomes of 1000 actinobacteria strains.</title>
        <authorList>
            <person name="Klenk H.-P."/>
        </authorList>
    </citation>
    <scope>NUCLEOTIDE SEQUENCE [LARGE SCALE GENOMIC DNA]</scope>
    <source>
        <strain evidence="4 5">DSM 18319</strain>
    </source>
</reference>
<dbReference type="PROSITE" id="PS51762">
    <property type="entry name" value="GH16_2"/>
    <property type="match status" value="1"/>
</dbReference>
<feature type="region of interest" description="Disordered" evidence="1">
    <location>
        <begin position="201"/>
        <end position="240"/>
    </location>
</feature>
<evidence type="ECO:0000313" key="4">
    <source>
        <dbReference type="EMBL" id="RZU63978.1"/>
    </source>
</evidence>
<dbReference type="SUPFAM" id="SSF49899">
    <property type="entry name" value="Concanavalin A-like lectins/glucanases"/>
    <property type="match status" value="1"/>
</dbReference>
<keyword evidence="4" id="KW-0378">Hydrolase</keyword>
<dbReference type="AlphaFoldDB" id="A0A4Q8AHZ4"/>
<dbReference type="GO" id="GO:0004553">
    <property type="term" value="F:hydrolase activity, hydrolyzing O-glycosyl compounds"/>
    <property type="evidence" value="ECO:0007669"/>
    <property type="project" value="InterPro"/>
</dbReference>
<dbReference type="Gene3D" id="2.60.120.200">
    <property type="match status" value="1"/>
</dbReference>
<name>A0A4Q8AHZ4_9MICO</name>
<sequence length="512" mass="54968">MVAALSAAILIPAAPASAAPSTTSVRTAAEQVTTVVGFGDKSWSYYRATTAPASNWKTAKAAWKTGAAPLGFGTNPGTLGTKLPNDFAKKPLASYFQKTFSLSSVPAAGMTLTTWADDGIVVYVNGTEVTRKNMPTGTITDSSYATKAPLSAAARAATFTATVPASALKQGENLISVQVQSNWRATTNQSFDAKLTMAESSTIAPPVTPPTTTPPVTPPTTTPPVAPEGGTGAVDGWGAPTWRDEFNFVSPTTGKPAVDPSKWNVRDRSDLGLLPDAAVPSRDQVTVDSSGILHLKADWLDTPVIRPDGQAGPKELWHKTGYIDQRAQKPGNMSYEQRYGRWEIRAKVPTGPQTYGALAAFWLRNSDSGEIDIMESWGFNDKAGVGGQRIGSATTTIHTQTSAGGNEKYYWTHADFGGSNTVYDGFHTFAFELTPTYAKIIADGKTLATATPATHPNLWNEKYFGSPLHVRLNLHVGPSAQYWGIPDPAHKDWTQNLDYQVDYVRMWNYDAK</sequence>
<comment type="caution">
    <text evidence="4">The sequence shown here is derived from an EMBL/GenBank/DDBJ whole genome shotgun (WGS) entry which is preliminary data.</text>
</comment>
<dbReference type="EMBL" id="SHLC01000001">
    <property type="protein sequence ID" value="RZU63978.1"/>
    <property type="molecule type" value="Genomic_DNA"/>
</dbReference>
<dbReference type="Pfam" id="PF00722">
    <property type="entry name" value="Glyco_hydro_16"/>
    <property type="match status" value="1"/>
</dbReference>
<feature type="signal peptide" evidence="2">
    <location>
        <begin position="1"/>
        <end position="18"/>
    </location>
</feature>
<dbReference type="PANTHER" id="PTHR10963">
    <property type="entry name" value="GLYCOSYL HYDROLASE-RELATED"/>
    <property type="match status" value="1"/>
</dbReference>
<dbReference type="GO" id="GO:0005975">
    <property type="term" value="P:carbohydrate metabolic process"/>
    <property type="evidence" value="ECO:0007669"/>
    <property type="project" value="InterPro"/>
</dbReference>
<evidence type="ECO:0000256" key="1">
    <source>
        <dbReference type="SAM" id="MobiDB-lite"/>
    </source>
</evidence>
<organism evidence="4 5">
    <name type="scientific">Microterricola gilva</name>
    <dbReference type="NCBI Taxonomy" id="393267"/>
    <lineage>
        <taxon>Bacteria</taxon>
        <taxon>Bacillati</taxon>
        <taxon>Actinomycetota</taxon>
        <taxon>Actinomycetes</taxon>
        <taxon>Micrococcales</taxon>
        <taxon>Microbacteriaceae</taxon>
        <taxon>Microterricola</taxon>
    </lineage>
</organism>
<feature type="chain" id="PRO_5020592767" evidence="2">
    <location>
        <begin position="19"/>
        <end position="512"/>
    </location>
</feature>
<evidence type="ECO:0000256" key="2">
    <source>
        <dbReference type="SAM" id="SignalP"/>
    </source>
</evidence>
<dbReference type="Gene3D" id="2.60.120.260">
    <property type="entry name" value="Galactose-binding domain-like"/>
    <property type="match status" value="1"/>
</dbReference>
<keyword evidence="5" id="KW-1185">Reference proteome</keyword>
<protein>
    <submittedName>
        <fullName evidence="4">Glycosyl hydrolase family 16</fullName>
    </submittedName>
</protein>
<evidence type="ECO:0000313" key="5">
    <source>
        <dbReference type="Proteomes" id="UP000291483"/>
    </source>
</evidence>
<gene>
    <name evidence="4" type="ORF">EV379_0267</name>
</gene>
<feature type="compositionally biased region" description="Pro residues" evidence="1">
    <location>
        <begin position="206"/>
        <end position="226"/>
    </location>
</feature>
<dbReference type="InterPro" id="IPR000757">
    <property type="entry name" value="Beta-glucanase-like"/>
</dbReference>
<dbReference type="InterPro" id="IPR050546">
    <property type="entry name" value="Glycosyl_Hydrlase_16"/>
</dbReference>
<keyword evidence="2" id="KW-0732">Signal</keyword>
<dbReference type="Proteomes" id="UP000291483">
    <property type="component" value="Unassembled WGS sequence"/>
</dbReference>